<reference evidence="10 11" key="1">
    <citation type="submission" date="2020-02" db="EMBL/GenBank/DDBJ databases">
        <authorList>
            <person name="Zheng R.K."/>
            <person name="Sun C.M."/>
        </authorList>
    </citation>
    <scope>NUCLEOTIDE SEQUENCE [LARGE SCALE GENOMIC DNA]</scope>
    <source>
        <strain evidence="11">rifampicinis</strain>
    </source>
</reference>
<evidence type="ECO:0000256" key="2">
    <source>
        <dbReference type="ARBA" id="ARBA00022475"/>
    </source>
</evidence>
<dbReference type="GO" id="GO:0005886">
    <property type="term" value="C:plasma membrane"/>
    <property type="evidence" value="ECO:0007669"/>
    <property type="project" value="TreeGrafter"/>
</dbReference>
<keyword evidence="3" id="KW-0132">Cell division</keyword>
<dbReference type="InterPro" id="IPR050487">
    <property type="entry name" value="FtsQ_DivIB"/>
</dbReference>
<accession>A0A7S8E7R8</accession>
<keyword evidence="7" id="KW-0131">Cell cycle</keyword>
<organism evidence="10 11">
    <name type="scientific">Phototrophicus methaneseepsis</name>
    <dbReference type="NCBI Taxonomy" id="2710758"/>
    <lineage>
        <taxon>Bacteria</taxon>
        <taxon>Bacillati</taxon>
        <taxon>Chloroflexota</taxon>
        <taxon>Candidatus Thermofontia</taxon>
        <taxon>Phototrophicales</taxon>
        <taxon>Phototrophicaceae</taxon>
        <taxon>Phototrophicus</taxon>
    </lineage>
</organism>
<evidence type="ECO:0000313" key="11">
    <source>
        <dbReference type="Proteomes" id="UP000594468"/>
    </source>
</evidence>
<feature type="transmembrane region" description="Helical" evidence="8">
    <location>
        <begin position="40"/>
        <end position="61"/>
    </location>
</feature>
<evidence type="ECO:0000256" key="8">
    <source>
        <dbReference type="SAM" id="Phobius"/>
    </source>
</evidence>
<dbReference type="InterPro" id="IPR013685">
    <property type="entry name" value="POTRA_FtsQ_type"/>
</dbReference>
<evidence type="ECO:0000256" key="7">
    <source>
        <dbReference type="ARBA" id="ARBA00023306"/>
    </source>
</evidence>
<keyword evidence="6 8" id="KW-0472">Membrane</keyword>
<dbReference type="PROSITE" id="PS51779">
    <property type="entry name" value="POTRA"/>
    <property type="match status" value="1"/>
</dbReference>
<feature type="domain" description="POTRA" evidence="9">
    <location>
        <begin position="66"/>
        <end position="134"/>
    </location>
</feature>
<evidence type="ECO:0000256" key="1">
    <source>
        <dbReference type="ARBA" id="ARBA00004370"/>
    </source>
</evidence>
<name>A0A7S8E7R8_9CHLR</name>
<dbReference type="Pfam" id="PF08478">
    <property type="entry name" value="POTRA_1"/>
    <property type="match status" value="1"/>
</dbReference>
<evidence type="ECO:0000256" key="3">
    <source>
        <dbReference type="ARBA" id="ARBA00022618"/>
    </source>
</evidence>
<dbReference type="KEGG" id="pmet:G4Y79_19865"/>
<evidence type="ECO:0000313" key="10">
    <source>
        <dbReference type="EMBL" id="QPC81921.1"/>
    </source>
</evidence>
<dbReference type="Gene3D" id="3.10.20.310">
    <property type="entry name" value="membrane protein fhac"/>
    <property type="match status" value="1"/>
</dbReference>
<dbReference type="EMBL" id="CP062983">
    <property type="protein sequence ID" value="QPC81921.1"/>
    <property type="molecule type" value="Genomic_DNA"/>
</dbReference>
<dbReference type="Proteomes" id="UP000594468">
    <property type="component" value="Chromosome"/>
</dbReference>
<keyword evidence="2" id="KW-1003">Cell membrane</keyword>
<sequence>MSSNSRDRRRRTRQAAVVRTDRNRVARGPGEQISPRSQGFSWRLVSLAIVVSLSGLLGLFFSSDAFYIHSIGVGGTRYLTKEEVFAFADIANMHIFWVNPDQVRENVMRSSSVADVDVRLSWPPQMVTITVEEREPVLTWVEDGAPIWLDNNGRVMAQREQRDDLVQVVVVPNASEEGLALDGEIDDDVVFGALQLRELLPDGLTELRYDPVKGLGYTDGGGWDAWFGTGTGMDEKFSIYQTLVQRMVSQGVQPTEINVAIPDYPYVDTIAR</sequence>
<dbReference type="RefSeq" id="WP_195169991.1">
    <property type="nucleotide sequence ID" value="NZ_CP062983.1"/>
</dbReference>
<dbReference type="AlphaFoldDB" id="A0A7S8E7R8"/>
<comment type="subcellular location">
    <subcellularLocation>
        <location evidence="1">Membrane</location>
    </subcellularLocation>
</comment>
<dbReference type="InterPro" id="IPR034746">
    <property type="entry name" value="POTRA"/>
</dbReference>
<keyword evidence="4 8" id="KW-0812">Transmembrane</keyword>
<evidence type="ECO:0000256" key="6">
    <source>
        <dbReference type="ARBA" id="ARBA00023136"/>
    </source>
</evidence>
<evidence type="ECO:0000259" key="9">
    <source>
        <dbReference type="PROSITE" id="PS51779"/>
    </source>
</evidence>
<dbReference type="PANTHER" id="PTHR37820:SF1">
    <property type="entry name" value="CELL DIVISION PROTEIN FTSQ"/>
    <property type="match status" value="1"/>
</dbReference>
<dbReference type="PANTHER" id="PTHR37820">
    <property type="entry name" value="CELL DIVISION PROTEIN DIVIB"/>
    <property type="match status" value="1"/>
</dbReference>
<keyword evidence="5 8" id="KW-1133">Transmembrane helix</keyword>
<dbReference type="GO" id="GO:0051301">
    <property type="term" value="P:cell division"/>
    <property type="evidence" value="ECO:0007669"/>
    <property type="project" value="UniProtKB-KW"/>
</dbReference>
<protein>
    <submittedName>
        <fullName evidence="10">FtsQ-type POTRA domain-containing protein</fullName>
    </submittedName>
</protein>
<evidence type="ECO:0000256" key="4">
    <source>
        <dbReference type="ARBA" id="ARBA00022692"/>
    </source>
</evidence>
<gene>
    <name evidence="10" type="ORF">G4Y79_19865</name>
</gene>
<evidence type="ECO:0000256" key="5">
    <source>
        <dbReference type="ARBA" id="ARBA00022989"/>
    </source>
</evidence>
<proteinExistence type="predicted"/>
<keyword evidence="11" id="KW-1185">Reference proteome</keyword>